<evidence type="ECO:0000259" key="3">
    <source>
        <dbReference type="Pfam" id="PF01433"/>
    </source>
</evidence>
<dbReference type="GO" id="GO:0006508">
    <property type="term" value="P:proteolysis"/>
    <property type="evidence" value="ECO:0007669"/>
    <property type="project" value="TreeGrafter"/>
</dbReference>
<dbReference type="GO" id="GO:0016020">
    <property type="term" value="C:membrane"/>
    <property type="evidence" value="ECO:0007669"/>
    <property type="project" value="TreeGrafter"/>
</dbReference>
<proteinExistence type="predicted"/>
<dbReference type="SUPFAM" id="SSF55486">
    <property type="entry name" value="Metalloproteases ('zincins'), catalytic domain"/>
    <property type="match status" value="1"/>
</dbReference>
<dbReference type="OrthoDB" id="509583at2759"/>
<dbReference type="Gene3D" id="2.60.40.1730">
    <property type="entry name" value="tricorn interacting facor f3 domain"/>
    <property type="match status" value="1"/>
</dbReference>
<sequence>MEGERANGGPLAASAAEEGWASFQLDRPSPGIGLQPLNLEPSSAPVPAGIARTGSGAPPPATGRATSSKWCILICCFVSAAGIALMVGLSVGLAGGDDSGGSNGSSEAPAAADTTVTVYGASLPSQCEDMATIPYWEVVNISHYDLSLELTDEMFSFRGLPVPPLTFNASATLLFSVQQQAASCVVLNARNLTFQSIALERQLSDGSFGTATQLCSEAECAAGGQIVSLPFERRASADATRALSSGDVDLLSISLGTVVLQPGSTARLVLQYSGLLGSWPGNSTGLYSSAPFPAADESELEFMVVTQGEPTGTRQMLPCYDQPARKATFGVEVKVPALTPSGAPMKALSNMPLKDCTDFDLNTTDGQPAMLVEFQVTPLMSPYLLAVAAGGMVQYTGAEAAVPGNSSSSGGCSAGGGSAAMFGGADGLPALRFWAAPGLEGQLAAAAEVAPKAFSFYRSYLGVDLPEQLTKMDLLAVPGKSGAMENWGLLMMDEARFLLDPLGGEGQYGYKQLGLVICHEVAHQWVGNLATKQDFAMLSVDEGLAAFLEYKCLDQVLEGYEGEGQIHFYRTSPPQLQAPGKHDGPGFLALQLAADPTQPPMVPQNDMDIGTGSFMQYSKPAALLRAHELYLRAAGTDLMPSILQDMLLQAQYSTWNWSMYFAASNRTLAARGGAVTKSIESRAGSFMTAQSYEEVMAMIDGPVPTMATWFYSPVYPIVRIDTSSADGGTSNVVLESDPPVADPGNATQVNAYNYNQTVFAIGGTSQPFCAFPITSEIAQMVGAEDVANELIPLCSKEPGGRYFPLTMSLDNLTSCSTDDTHVDGWAGRFDELVATQPPTWVDNQEGARLMRSVYDQAHLDSLVAVVRGMTAVCEDDADSETSCCTRTSDLLEAAALLTDVAALAQTGSHQAAAAAVTAVTALQALEGALKDTGAVTSGRWQYLVARTGLESLFQFNRFTDVVREDRPECSDDVIEYLQQLMQGTASALSTDWLQAGSPTNDTLKQLVGPRMLWMLSLAGENSIQQTMCMQFIETPLWQRVLDALSGGPGELDDTQIALGSMASDAPTLSPDLLPGLYMAGPMLGDICSDALLGAAAGVPANLTMADLAVPLVKAMQRCYLTDPSGAEALRCLYALPTVAVLLDNPRWRWQQPDSTFVSTLWNKAGDNGTLVWLLQTSTPAASKVCAEFVAEPVRLSRCARRAVDLQAELPTLINLVLRTSSASYAAALDFLTAKWHPGFCGLLSIMDSPTTAAGHNLLKDLLITGPAEDCPPAAKLRAASLAQQQMDVFGGQAGDMCDYVAQRLAAWDVTNSPP</sequence>
<comment type="caution">
    <text evidence="5">The sequence shown here is derived from an EMBL/GenBank/DDBJ whole genome shotgun (WGS) entry which is preliminary data.</text>
</comment>
<keyword evidence="2" id="KW-0472">Membrane</keyword>
<gene>
    <name evidence="5" type="ORF">D9Q98_008295</name>
</gene>
<keyword evidence="6" id="KW-1185">Reference proteome</keyword>
<dbReference type="GO" id="GO:0005615">
    <property type="term" value="C:extracellular space"/>
    <property type="evidence" value="ECO:0007669"/>
    <property type="project" value="TreeGrafter"/>
</dbReference>
<protein>
    <recommendedName>
        <fullName evidence="7">Aminopeptidase</fullName>
    </recommendedName>
</protein>
<dbReference type="InterPro" id="IPR027268">
    <property type="entry name" value="Peptidase_M4/M1_CTD_sf"/>
</dbReference>
<dbReference type="InterPro" id="IPR050344">
    <property type="entry name" value="Peptidase_M1_aminopeptidases"/>
</dbReference>
<feature type="region of interest" description="Disordered" evidence="1">
    <location>
        <begin position="1"/>
        <end position="38"/>
    </location>
</feature>
<organism evidence="5 6">
    <name type="scientific">Chlorella vulgaris</name>
    <name type="common">Green alga</name>
    <dbReference type="NCBI Taxonomy" id="3077"/>
    <lineage>
        <taxon>Eukaryota</taxon>
        <taxon>Viridiplantae</taxon>
        <taxon>Chlorophyta</taxon>
        <taxon>core chlorophytes</taxon>
        <taxon>Trebouxiophyceae</taxon>
        <taxon>Chlorellales</taxon>
        <taxon>Chlorellaceae</taxon>
        <taxon>Chlorella clade</taxon>
        <taxon>Chlorella</taxon>
    </lineage>
</organism>
<feature type="domain" description="Peptidase M1 membrane alanine aminopeptidase" evidence="3">
    <location>
        <begin position="446"/>
        <end position="566"/>
    </location>
</feature>
<feature type="transmembrane region" description="Helical" evidence="2">
    <location>
        <begin position="70"/>
        <end position="93"/>
    </location>
</feature>
<dbReference type="InterPro" id="IPR045357">
    <property type="entry name" value="Aminopeptidase_N-like_N"/>
</dbReference>
<dbReference type="Pfam" id="PF01433">
    <property type="entry name" value="Peptidase_M1"/>
    <property type="match status" value="1"/>
</dbReference>
<evidence type="ECO:0000259" key="4">
    <source>
        <dbReference type="Pfam" id="PF17900"/>
    </source>
</evidence>
<evidence type="ECO:0000313" key="6">
    <source>
        <dbReference type="Proteomes" id="UP001055712"/>
    </source>
</evidence>
<keyword evidence="2" id="KW-0812">Transmembrane</keyword>
<evidence type="ECO:0008006" key="7">
    <source>
        <dbReference type="Google" id="ProtNLM"/>
    </source>
</evidence>
<dbReference type="Gene3D" id="1.10.390.10">
    <property type="entry name" value="Neutral Protease Domain 2"/>
    <property type="match status" value="1"/>
</dbReference>
<dbReference type="InterPro" id="IPR014782">
    <property type="entry name" value="Peptidase_M1_dom"/>
</dbReference>
<dbReference type="Pfam" id="PF17900">
    <property type="entry name" value="Peptidase_M1_N"/>
    <property type="match status" value="1"/>
</dbReference>
<dbReference type="PANTHER" id="PTHR11533:SF299">
    <property type="entry name" value="AMINOPEPTIDASE"/>
    <property type="match status" value="1"/>
</dbReference>
<evidence type="ECO:0000256" key="2">
    <source>
        <dbReference type="SAM" id="Phobius"/>
    </source>
</evidence>
<dbReference type="EMBL" id="SIDB01000012">
    <property type="protein sequence ID" value="KAI3424911.1"/>
    <property type="molecule type" value="Genomic_DNA"/>
</dbReference>
<dbReference type="SUPFAM" id="SSF63737">
    <property type="entry name" value="Leukotriene A4 hydrolase N-terminal domain"/>
    <property type="match status" value="1"/>
</dbReference>
<dbReference type="PANTHER" id="PTHR11533">
    <property type="entry name" value="PROTEASE M1 ZINC METALLOPROTEASE"/>
    <property type="match status" value="1"/>
</dbReference>
<evidence type="ECO:0000256" key="1">
    <source>
        <dbReference type="SAM" id="MobiDB-lite"/>
    </source>
</evidence>
<reference evidence="5" key="2">
    <citation type="submission" date="2020-11" db="EMBL/GenBank/DDBJ databases">
        <authorList>
            <person name="Cecchin M."/>
            <person name="Marcolungo L."/>
            <person name="Rossato M."/>
            <person name="Girolomoni L."/>
            <person name="Cosentino E."/>
            <person name="Cuine S."/>
            <person name="Li-Beisson Y."/>
            <person name="Delledonne M."/>
            <person name="Ballottari M."/>
        </authorList>
    </citation>
    <scope>NUCLEOTIDE SEQUENCE</scope>
    <source>
        <strain evidence="5">211/11P</strain>
        <tissue evidence="5">Whole cell</tissue>
    </source>
</reference>
<dbReference type="GO" id="GO:0070006">
    <property type="term" value="F:metalloaminopeptidase activity"/>
    <property type="evidence" value="ECO:0007669"/>
    <property type="project" value="TreeGrafter"/>
</dbReference>
<feature type="domain" description="Aminopeptidase N-like N-terminal" evidence="4">
    <location>
        <begin position="142"/>
        <end position="384"/>
    </location>
</feature>
<dbReference type="GO" id="GO:0043171">
    <property type="term" value="P:peptide catabolic process"/>
    <property type="evidence" value="ECO:0007669"/>
    <property type="project" value="TreeGrafter"/>
</dbReference>
<dbReference type="GO" id="GO:0042277">
    <property type="term" value="F:peptide binding"/>
    <property type="evidence" value="ECO:0007669"/>
    <property type="project" value="TreeGrafter"/>
</dbReference>
<name>A0A9D4YSY0_CHLVU</name>
<evidence type="ECO:0000313" key="5">
    <source>
        <dbReference type="EMBL" id="KAI3424911.1"/>
    </source>
</evidence>
<dbReference type="Proteomes" id="UP001055712">
    <property type="component" value="Unassembled WGS sequence"/>
</dbReference>
<dbReference type="GO" id="GO:0005737">
    <property type="term" value="C:cytoplasm"/>
    <property type="evidence" value="ECO:0007669"/>
    <property type="project" value="TreeGrafter"/>
</dbReference>
<dbReference type="InterPro" id="IPR042097">
    <property type="entry name" value="Aminopeptidase_N-like_N_sf"/>
</dbReference>
<reference evidence="5" key="1">
    <citation type="journal article" date="2019" name="Plant J.">
        <title>Chlorella vulgaris genome assembly and annotation reveals the molecular basis for metabolic acclimation to high light conditions.</title>
        <authorList>
            <person name="Cecchin M."/>
            <person name="Marcolungo L."/>
            <person name="Rossato M."/>
            <person name="Girolomoni L."/>
            <person name="Cosentino E."/>
            <person name="Cuine S."/>
            <person name="Li-Beisson Y."/>
            <person name="Delledonne M."/>
            <person name="Ballottari M."/>
        </authorList>
    </citation>
    <scope>NUCLEOTIDE SEQUENCE</scope>
    <source>
        <strain evidence="5">211/11P</strain>
    </source>
</reference>
<keyword evidence="2" id="KW-1133">Transmembrane helix</keyword>
<dbReference type="GO" id="GO:0008270">
    <property type="term" value="F:zinc ion binding"/>
    <property type="evidence" value="ECO:0007669"/>
    <property type="project" value="InterPro"/>
</dbReference>
<accession>A0A9D4YSY0</accession>